<accession>A0A7J6N1W4</accession>
<evidence type="ECO:0000313" key="4">
    <source>
        <dbReference type="Proteomes" id="UP000591131"/>
    </source>
</evidence>
<dbReference type="HAMAP" id="MF_00634">
    <property type="entry name" value="UPF0235"/>
    <property type="match status" value="1"/>
</dbReference>
<dbReference type="OrthoDB" id="244097at2759"/>
<comment type="similarity">
    <text evidence="1">Belongs to the UPF0235 family.</text>
</comment>
<dbReference type="SMART" id="SM01152">
    <property type="entry name" value="DUF167"/>
    <property type="match status" value="1"/>
</dbReference>
<dbReference type="Gene3D" id="3.30.1200.10">
    <property type="entry name" value="YggU-like"/>
    <property type="match status" value="1"/>
</dbReference>
<dbReference type="NCBIfam" id="TIGR00251">
    <property type="entry name" value="DUF167 family protein"/>
    <property type="match status" value="1"/>
</dbReference>
<evidence type="ECO:0000313" key="3">
    <source>
        <dbReference type="EMBL" id="KAF4677898.1"/>
    </source>
</evidence>
<dbReference type="PANTHER" id="PTHR47817:SF2">
    <property type="entry name" value="OS04G0686300 PROTEIN"/>
    <property type="match status" value="1"/>
</dbReference>
<name>A0A7J6N1W4_PERCH</name>
<protein>
    <submittedName>
        <fullName evidence="3">Uncharacterized protein</fullName>
    </submittedName>
</protein>
<dbReference type="Proteomes" id="UP000591131">
    <property type="component" value="Unassembled WGS sequence"/>
</dbReference>
<gene>
    <name evidence="3" type="ORF">FOL47_008964</name>
</gene>
<comment type="caution">
    <text evidence="3">The sequence shown here is derived from an EMBL/GenBank/DDBJ whole genome shotgun (WGS) entry which is preliminary data.</text>
</comment>
<dbReference type="EMBL" id="JAAPAO010000006">
    <property type="protein sequence ID" value="KAF4677898.1"/>
    <property type="molecule type" value="Genomic_DNA"/>
</dbReference>
<organism evidence="3 4">
    <name type="scientific">Perkinsus chesapeaki</name>
    <name type="common">Clam parasite</name>
    <name type="synonym">Perkinsus andrewsi</name>
    <dbReference type="NCBI Taxonomy" id="330153"/>
    <lineage>
        <taxon>Eukaryota</taxon>
        <taxon>Sar</taxon>
        <taxon>Alveolata</taxon>
        <taxon>Perkinsozoa</taxon>
        <taxon>Perkinsea</taxon>
        <taxon>Perkinsida</taxon>
        <taxon>Perkinsidae</taxon>
        <taxon>Perkinsus</taxon>
    </lineage>
</organism>
<feature type="region of interest" description="Disordered" evidence="2">
    <location>
        <begin position="1"/>
        <end position="21"/>
    </location>
</feature>
<proteinExistence type="inferred from homology"/>
<keyword evidence="4" id="KW-1185">Reference proteome</keyword>
<dbReference type="SUPFAM" id="SSF69786">
    <property type="entry name" value="YggU-like"/>
    <property type="match status" value="1"/>
</dbReference>
<evidence type="ECO:0000256" key="1">
    <source>
        <dbReference type="ARBA" id="ARBA00010364"/>
    </source>
</evidence>
<dbReference type="AlphaFoldDB" id="A0A7J6N1W4"/>
<dbReference type="Pfam" id="PF02594">
    <property type="entry name" value="DUF167"/>
    <property type="match status" value="1"/>
</dbReference>
<dbReference type="InterPro" id="IPR003746">
    <property type="entry name" value="DUF167"/>
</dbReference>
<dbReference type="InterPro" id="IPR036591">
    <property type="entry name" value="YggU-like_sf"/>
</dbReference>
<dbReference type="PANTHER" id="PTHR47817">
    <property type="entry name" value="OS04G0686300 PROTEIN"/>
    <property type="match status" value="1"/>
</dbReference>
<evidence type="ECO:0000256" key="2">
    <source>
        <dbReference type="SAM" id="MobiDB-lite"/>
    </source>
</evidence>
<sequence length="130" mass="13383">MARTKKGKVGSSPEPAVSASTSGNLLNCVSACPKTGRARIAIRAKPGAKVSCLAGVDATGLLGVQLNAPARDGEANEELIQFVAKTVLGVKKKDVTLIQGAKSREKVVEVSDVLTAVEVSRLLQNAIDSS</sequence>
<reference evidence="3 4" key="1">
    <citation type="submission" date="2020-04" db="EMBL/GenBank/DDBJ databases">
        <title>Perkinsus chesapeaki whole genome sequence.</title>
        <authorList>
            <person name="Bogema D.R."/>
        </authorList>
    </citation>
    <scope>NUCLEOTIDE SEQUENCE [LARGE SCALE GENOMIC DNA]</scope>
    <source>
        <strain evidence="3">ATCC PRA-425</strain>
    </source>
</reference>